<dbReference type="EMBL" id="NJES01000086">
    <property type="protein sequence ID" value="PHH78264.1"/>
    <property type="molecule type" value="Genomic_DNA"/>
</dbReference>
<evidence type="ECO:0008006" key="4">
    <source>
        <dbReference type="Google" id="ProtNLM"/>
    </source>
</evidence>
<gene>
    <name evidence="2" type="ORF">CDD80_7137</name>
</gene>
<dbReference type="Proteomes" id="UP000226431">
    <property type="component" value="Unassembled WGS sequence"/>
</dbReference>
<feature type="chain" id="PRO_5013061571" description="Secreted protein" evidence="1">
    <location>
        <begin position="21"/>
        <end position="81"/>
    </location>
</feature>
<comment type="caution">
    <text evidence="2">The sequence shown here is derived from an EMBL/GenBank/DDBJ whole genome shotgun (WGS) entry which is preliminary data.</text>
</comment>
<evidence type="ECO:0000313" key="3">
    <source>
        <dbReference type="Proteomes" id="UP000226431"/>
    </source>
</evidence>
<proteinExistence type="predicted"/>
<evidence type="ECO:0000313" key="2">
    <source>
        <dbReference type="EMBL" id="PHH78264.1"/>
    </source>
</evidence>
<organism evidence="2 3">
    <name type="scientific">Ophiocordyceps camponoti-rufipedis</name>
    <dbReference type="NCBI Taxonomy" id="2004952"/>
    <lineage>
        <taxon>Eukaryota</taxon>
        <taxon>Fungi</taxon>
        <taxon>Dikarya</taxon>
        <taxon>Ascomycota</taxon>
        <taxon>Pezizomycotina</taxon>
        <taxon>Sordariomycetes</taxon>
        <taxon>Hypocreomycetidae</taxon>
        <taxon>Hypocreales</taxon>
        <taxon>Ophiocordycipitaceae</taxon>
        <taxon>Ophiocordyceps</taxon>
    </lineage>
</organism>
<evidence type="ECO:0000256" key="1">
    <source>
        <dbReference type="SAM" id="SignalP"/>
    </source>
</evidence>
<name>A0A2C5ZFQ7_9HYPO</name>
<dbReference type="AlphaFoldDB" id="A0A2C5ZFQ7"/>
<sequence>MTSLAALIVMFSVLSFPRRAFLRAKAADRLILAMFSGESADAAVAVAAVVPSAFINFVSASTSRSRILCGQLLAMWSSASH</sequence>
<keyword evidence="1" id="KW-0732">Signal</keyword>
<reference evidence="2 3" key="1">
    <citation type="submission" date="2017-06" db="EMBL/GenBank/DDBJ databases">
        <title>Ant-infecting Ophiocordyceps genomes reveal a high diversity of potential behavioral manipulation genes and a possible major role for enterotoxins.</title>
        <authorList>
            <person name="De Bekker C."/>
            <person name="Evans H.C."/>
            <person name="Brachmann A."/>
            <person name="Hughes D.P."/>
        </authorList>
    </citation>
    <scope>NUCLEOTIDE SEQUENCE [LARGE SCALE GENOMIC DNA]</scope>
    <source>
        <strain evidence="2 3">Map16</strain>
    </source>
</reference>
<accession>A0A2C5ZFQ7</accession>
<keyword evidence="3" id="KW-1185">Reference proteome</keyword>
<feature type="signal peptide" evidence="1">
    <location>
        <begin position="1"/>
        <end position="20"/>
    </location>
</feature>
<protein>
    <recommendedName>
        <fullName evidence="4">Secreted protein</fullName>
    </recommendedName>
</protein>